<dbReference type="HOGENOM" id="CLU_068038_0_0_9"/>
<evidence type="ECO:0000313" key="1">
    <source>
        <dbReference type="EMBL" id="ETW87857.1"/>
    </source>
</evidence>
<organism evidence="1 2">
    <name type="scientific">Streptococcus thermophilus M17PTZA496</name>
    <dbReference type="NCBI Taxonomy" id="1433289"/>
    <lineage>
        <taxon>Bacteria</taxon>
        <taxon>Bacillati</taxon>
        <taxon>Bacillota</taxon>
        <taxon>Bacilli</taxon>
        <taxon>Lactobacillales</taxon>
        <taxon>Streptococcaceae</taxon>
        <taxon>Streptococcus</taxon>
    </lineage>
</organism>
<reference evidence="1 2" key="1">
    <citation type="journal article" date="2014" name="Genome Announc.">
        <title>Genome Sequences of Streptococcus thermophilus Strains MTH17CL396 and M17PTZA496 from Fontina, an Italian PDO Cheese.</title>
        <authorList>
            <person name="Treu L."/>
            <person name="Vendramin V."/>
            <person name="Bovo B."/>
            <person name="Campanaro S."/>
            <person name="Corich V."/>
            <person name="Giacomini A."/>
        </authorList>
    </citation>
    <scope>NUCLEOTIDE SEQUENCE [LARGE SCALE GENOMIC DNA]</scope>
    <source>
        <strain evidence="1 2">M17PTZA496</strain>
    </source>
</reference>
<dbReference type="PATRIC" id="fig|1433289.7.peg.2464"/>
<proteinExistence type="predicted"/>
<comment type="caution">
    <text evidence="1">The sequence shown here is derived from an EMBL/GenBank/DDBJ whole genome shotgun (WGS) entry which is preliminary data.</text>
</comment>
<dbReference type="Proteomes" id="UP000024559">
    <property type="component" value="Unassembled WGS sequence"/>
</dbReference>
<name>A0A0E2Q036_STRTR</name>
<accession>A0A0E2Q036</accession>
<dbReference type="EMBL" id="AZJT01000086">
    <property type="protein sequence ID" value="ETW87857.1"/>
    <property type="molecule type" value="Genomic_DNA"/>
</dbReference>
<dbReference type="RefSeq" id="WP_084829251.1">
    <property type="nucleotide sequence ID" value="NZ_KI929134.1"/>
</dbReference>
<dbReference type="Pfam" id="PF20330">
    <property type="entry name" value="DUF6625"/>
    <property type="match status" value="1"/>
</dbReference>
<evidence type="ECO:0008006" key="3">
    <source>
        <dbReference type="Google" id="ProtNLM"/>
    </source>
</evidence>
<sequence length="247" mass="29550">MKNFKCTFVIPYFGSFPNYFPLFLKSCDYNRDYSWIIVTDNTNDYTYPENVKVLQMSFENFKNRIERKLNIKVDIRDYHKICDFKPTYGYIFEEELKKSKFWGFCDMDLVFGDLNSFISDDMLDTYDKIFCLGHLTMFRNTFEINREFMKPLNGNVIYKKVLSLPDTYVFDEPVGIGNGRCVHDIFIENNRKIFSEDFSLNLKIEPSNIVQVKFNYENNKQWTIINHKNDVCLWNKGKIEDTVNNYV</sequence>
<dbReference type="InterPro" id="IPR046733">
    <property type="entry name" value="DUF6625"/>
</dbReference>
<dbReference type="AlphaFoldDB" id="A0A0E2Q036"/>
<evidence type="ECO:0000313" key="2">
    <source>
        <dbReference type="Proteomes" id="UP000024559"/>
    </source>
</evidence>
<protein>
    <recommendedName>
        <fullName evidence="3">Glycosyltransferase</fullName>
    </recommendedName>
</protein>
<gene>
    <name evidence="1" type="ORF">X841_12085</name>
</gene>